<dbReference type="EMBL" id="JACIVA010000050">
    <property type="protein sequence ID" value="MBB1097875.1"/>
    <property type="molecule type" value="Genomic_DNA"/>
</dbReference>
<reference evidence="1 2" key="1">
    <citation type="submission" date="2020-07" db="EMBL/GenBank/DDBJ databases">
        <title>Description of Limosilactobacillus balticus sp. nov., Limosilactobacillus agrestis sp. nov., Limosilactobacillus albertensis sp. nov., Limosilactobacillus rudii sp. nov., Limosilactobacillus fastidiosus sp. nov., five novel Limosilactobacillus species isolated from the vertebrate gastrointestinal tract, and proposal of 6 subspecies of Limosilactobacillus reuteri adapted to the gastrointestinal tract of specific vertebrate hosts.</title>
        <authorList>
            <person name="Li F."/>
            <person name="Cheng C."/>
            <person name="Zheng J."/>
            <person name="Quevedo R.M."/>
            <person name="Li J."/>
            <person name="Roos S."/>
            <person name="Gaenzle M.G."/>
            <person name="Walter J."/>
        </authorList>
    </citation>
    <scope>NUCLEOTIDE SEQUENCE [LARGE SCALE GENOMIC DNA]</scope>
    <source>
        <strain evidence="1 2">STM2_1</strain>
    </source>
</reference>
<proteinExistence type="predicted"/>
<evidence type="ECO:0000313" key="2">
    <source>
        <dbReference type="Proteomes" id="UP000517106"/>
    </source>
</evidence>
<comment type="caution">
    <text evidence="1">The sequence shown here is derived from an EMBL/GenBank/DDBJ whole genome shotgun (WGS) entry which is preliminary data.</text>
</comment>
<dbReference type="AlphaFoldDB" id="A0A7W3YNN5"/>
<organism evidence="1 2">
    <name type="scientific">Limosilactobacillus rudii</name>
    <dbReference type="NCBI Taxonomy" id="2759755"/>
    <lineage>
        <taxon>Bacteria</taxon>
        <taxon>Bacillati</taxon>
        <taxon>Bacillota</taxon>
        <taxon>Bacilli</taxon>
        <taxon>Lactobacillales</taxon>
        <taxon>Lactobacillaceae</taxon>
        <taxon>Limosilactobacillus</taxon>
    </lineage>
</organism>
<accession>A0A7W3YNN5</accession>
<evidence type="ECO:0000313" key="1">
    <source>
        <dbReference type="EMBL" id="MBB1097875.1"/>
    </source>
</evidence>
<protein>
    <submittedName>
        <fullName evidence="1">DUF3368 domain-containing protein</fullName>
    </submittedName>
</protein>
<sequence>MATMGLNYSELSSAAKETALESFINFYVSQYEKESLEILSSHVSNQVMATINEVLRENNFMGHHELVDVSYRLSKPAYQEILAQLADVKFMEDGEPVVDWKVAWQEQEEKLPEED</sequence>
<gene>
    <name evidence="1" type="ORF">H5S09_07980</name>
</gene>
<dbReference type="Proteomes" id="UP000517106">
    <property type="component" value="Unassembled WGS sequence"/>
</dbReference>
<name>A0A7W3YNN5_9LACO</name>
<keyword evidence="2" id="KW-1185">Reference proteome</keyword>
<dbReference type="RefSeq" id="WP_182596588.1">
    <property type="nucleotide sequence ID" value="NZ_JACIVA010000050.1"/>
</dbReference>